<dbReference type="AlphaFoldDB" id="A0ABD3B4N7"/>
<reference evidence="1 2" key="1">
    <citation type="submission" date="2024-11" db="EMBL/GenBank/DDBJ databases">
        <title>A near-complete genome assembly of Cinchona calisaya.</title>
        <authorList>
            <person name="Lian D.C."/>
            <person name="Zhao X.W."/>
            <person name="Wei L."/>
        </authorList>
    </citation>
    <scope>NUCLEOTIDE SEQUENCE [LARGE SCALE GENOMIC DNA]</scope>
    <source>
        <tissue evidence="1">Nenye</tissue>
    </source>
</reference>
<evidence type="ECO:0000313" key="2">
    <source>
        <dbReference type="Proteomes" id="UP001630127"/>
    </source>
</evidence>
<dbReference type="Proteomes" id="UP001630127">
    <property type="component" value="Unassembled WGS sequence"/>
</dbReference>
<dbReference type="EMBL" id="JBJUIK010000001">
    <property type="protein sequence ID" value="KAL3538325.1"/>
    <property type="molecule type" value="Genomic_DNA"/>
</dbReference>
<keyword evidence="2" id="KW-1185">Reference proteome</keyword>
<proteinExistence type="predicted"/>
<gene>
    <name evidence="1" type="ORF">ACH5RR_001691</name>
</gene>
<sequence length="75" mass="8209">MSKGYGVRSLGDGKRKGVMFGLGFEVENSGEGFMGGGKEKRGERIADVGVVEEERVCETVKSEVWKWKTVLWGPA</sequence>
<name>A0ABD3B4N7_9GENT</name>
<comment type="caution">
    <text evidence="1">The sequence shown here is derived from an EMBL/GenBank/DDBJ whole genome shotgun (WGS) entry which is preliminary data.</text>
</comment>
<organism evidence="1 2">
    <name type="scientific">Cinchona calisaya</name>
    <dbReference type="NCBI Taxonomy" id="153742"/>
    <lineage>
        <taxon>Eukaryota</taxon>
        <taxon>Viridiplantae</taxon>
        <taxon>Streptophyta</taxon>
        <taxon>Embryophyta</taxon>
        <taxon>Tracheophyta</taxon>
        <taxon>Spermatophyta</taxon>
        <taxon>Magnoliopsida</taxon>
        <taxon>eudicotyledons</taxon>
        <taxon>Gunneridae</taxon>
        <taxon>Pentapetalae</taxon>
        <taxon>asterids</taxon>
        <taxon>lamiids</taxon>
        <taxon>Gentianales</taxon>
        <taxon>Rubiaceae</taxon>
        <taxon>Cinchonoideae</taxon>
        <taxon>Cinchoneae</taxon>
        <taxon>Cinchona</taxon>
    </lineage>
</organism>
<protein>
    <submittedName>
        <fullName evidence="1">Uncharacterized protein</fullName>
    </submittedName>
</protein>
<accession>A0ABD3B4N7</accession>
<evidence type="ECO:0000313" key="1">
    <source>
        <dbReference type="EMBL" id="KAL3538325.1"/>
    </source>
</evidence>